<dbReference type="SUPFAM" id="SSF54928">
    <property type="entry name" value="RNA-binding domain, RBD"/>
    <property type="match status" value="1"/>
</dbReference>
<feature type="domain" description="RRM" evidence="7">
    <location>
        <begin position="489"/>
        <end position="543"/>
    </location>
</feature>
<dbReference type="GO" id="GO:0031124">
    <property type="term" value="P:mRNA 3'-end processing"/>
    <property type="evidence" value="ECO:0007669"/>
    <property type="project" value="UniProtKB-ARBA"/>
</dbReference>
<dbReference type="SUPFAM" id="SSF48464">
    <property type="entry name" value="ENTH/VHS domain"/>
    <property type="match status" value="1"/>
</dbReference>
<evidence type="ECO:0000256" key="4">
    <source>
        <dbReference type="ARBA" id="ARBA00023242"/>
    </source>
</evidence>
<reference evidence="9 10" key="1">
    <citation type="submission" date="2017-05" db="EMBL/GenBank/DDBJ databases">
        <title>Draft genome sequence of Elsinoe australis.</title>
        <authorList>
            <person name="Cheng Q."/>
        </authorList>
    </citation>
    <scope>NUCLEOTIDE SEQUENCE [LARGE SCALE GENOMIC DNA]</scope>
    <source>
        <strain evidence="9 10">NL1</strain>
    </source>
</reference>
<dbReference type="InterPro" id="IPR006569">
    <property type="entry name" value="CID_dom"/>
</dbReference>
<dbReference type="PROSITE" id="PS50102">
    <property type="entry name" value="RRM"/>
    <property type="match status" value="1"/>
</dbReference>
<dbReference type="PROSITE" id="PS51391">
    <property type="entry name" value="CID"/>
    <property type="match status" value="1"/>
</dbReference>
<dbReference type="GO" id="GO:0006369">
    <property type="term" value="P:termination of RNA polymerase II transcription"/>
    <property type="evidence" value="ECO:0007669"/>
    <property type="project" value="UniProtKB-ARBA"/>
</dbReference>
<feature type="region of interest" description="Disordered" evidence="6">
    <location>
        <begin position="375"/>
        <end position="466"/>
    </location>
</feature>
<dbReference type="InterPro" id="IPR008942">
    <property type="entry name" value="ENTH_VHS"/>
</dbReference>
<gene>
    <name evidence="9" type="ORF">B9Z65_2343</name>
</gene>
<evidence type="ECO:0000259" key="8">
    <source>
        <dbReference type="PROSITE" id="PS51391"/>
    </source>
</evidence>
<dbReference type="STRING" id="40998.A0A2P7ZAF3"/>
<feature type="compositionally biased region" description="Basic residues" evidence="6">
    <location>
        <begin position="439"/>
        <end position="451"/>
    </location>
</feature>
<dbReference type="GO" id="GO:0032991">
    <property type="term" value="C:protein-containing complex"/>
    <property type="evidence" value="ECO:0007669"/>
    <property type="project" value="UniProtKB-ARBA"/>
</dbReference>
<name>A0A2P7ZAF3_9PEZI</name>
<evidence type="ECO:0000313" key="9">
    <source>
        <dbReference type="EMBL" id="PSK45203.1"/>
    </source>
</evidence>
<dbReference type="FunFam" id="1.25.40.90:FF:000026">
    <property type="entry name" value="RNA binding protein Nrd1"/>
    <property type="match status" value="1"/>
</dbReference>
<dbReference type="AlphaFoldDB" id="A0A2P7ZAF3"/>
<dbReference type="FunFam" id="3.30.70.330:FF:000397">
    <property type="entry name" value="RNA binding protein Nrd1"/>
    <property type="match status" value="1"/>
</dbReference>
<dbReference type="InterPro" id="IPR012677">
    <property type="entry name" value="Nucleotide-bd_a/b_plait_sf"/>
</dbReference>
<evidence type="ECO:0008006" key="11">
    <source>
        <dbReference type="Google" id="ProtNLM"/>
    </source>
</evidence>
<keyword evidence="2" id="KW-0597">Phosphoprotein</keyword>
<evidence type="ECO:0000256" key="6">
    <source>
        <dbReference type="SAM" id="MobiDB-lite"/>
    </source>
</evidence>
<dbReference type="InterPro" id="IPR048892">
    <property type="entry name" value="Nrd1_Seb1_dom2"/>
</dbReference>
<feature type="domain" description="CID" evidence="8">
    <location>
        <begin position="1"/>
        <end position="154"/>
    </location>
</feature>
<feature type="compositionally biased region" description="Gly residues" evidence="6">
    <location>
        <begin position="660"/>
        <end position="675"/>
    </location>
</feature>
<accession>A0A2P7ZAF3</accession>
<dbReference type="InterPro" id="IPR000504">
    <property type="entry name" value="RRM_dom"/>
</dbReference>
<dbReference type="Proteomes" id="UP000243723">
    <property type="component" value="Unassembled WGS sequence"/>
</dbReference>
<feature type="region of interest" description="Disordered" evidence="6">
    <location>
        <begin position="624"/>
        <end position="715"/>
    </location>
</feature>
<dbReference type="InterPro" id="IPR035979">
    <property type="entry name" value="RBD_domain_sf"/>
</dbReference>
<dbReference type="SMART" id="SM00582">
    <property type="entry name" value="RPR"/>
    <property type="match status" value="1"/>
</dbReference>
<evidence type="ECO:0000313" key="10">
    <source>
        <dbReference type="Proteomes" id="UP000243723"/>
    </source>
</evidence>
<dbReference type="EMBL" id="NHZQ01000251">
    <property type="protein sequence ID" value="PSK45203.1"/>
    <property type="molecule type" value="Genomic_DNA"/>
</dbReference>
<evidence type="ECO:0000256" key="2">
    <source>
        <dbReference type="ARBA" id="ARBA00022553"/>
    </source>
</evidence>
<keyword evidence="3 5" id="KW-0694">RNA-binding</keyword>
<dbReference type="Pfam" id="PF04818">
    <property type="entry name" value="CID"/>
    <property type="match status" value="1"/>
</dbReference>
<evidence type="ECO:0000256" key="3">
    <source>
        <dbReference type="ARBA" id="ARBA00022884"/>
    </source>
</evidence>
<sequence length="715" mass="76260">MSQVDELDALLQSLQALKPPGASKSKITAITQFCVDNIHLDSTIAQKLYSNFRKTLPTHKLGILFVLDSVTRQWIEKAKASGQELGIGSAPNGTYASGVQRMTELLPSLIDETLRMAPSDQKAKVQNLVDIWERGNTFPSKMIADFKQKLQGPAPYVPSRTPPGSPPLHLLHYLGLRKPATQPPAPANITAPITLPPQVSNADATAMLRALAGMVLPQSPAPTAQPAQAMPSQPDLSALLAGLSQSGAVPLQPPPAAIPQQYQQYAYPPQPVQTPSFPPQLAALYPGQPAPQPVPPPQVVQQAPATEDLATIIARLVPPHILADPEKVAQIAQLFDGLLKNGIPQDQWGPVFEALYPQAKQAPAAPVQQIPDWHPAAQTGRADESFGSYGSRKRDRSRSPDYRRGSGANGNRRPSPVYGVYDSSAKDMEAQQNADGRGGRGKGGNRYRQRSPPRNGNSMPDMSGIGASRQKYISHDPTLPPNHIKVLSRTLFVGGCSARDAELRNIFERFGPVQTCITNLDKRHAFVKMSTRQGAVAARAGMDELSQRDPAFAAKARQTKWGVGFGPRECCDYSNGESTIPIGSLTEADIKWCLTAENGGTGGRDIVPGMVIEEPDIEIGAGVSSKAMSKRVGPEMGKGGGGGGGGRRGDGHKGSRQFRKGGGADAAMGAGGGYGASHEERFNSPRPQEQVAYQPPPPVPNFGFQFALPGQGPPY</sequence>
<dbReference type="GO" id="GO:0010629">
    <property type="term" value="P:negative regulation of gene expression"/>
    <property type="evidence" value="ECO:0007669"/>
    <property type="project" value="UniProtKB-ARBA"/>
</dbReference>
<comment type="subcellular location">
    <subcellularLocation>
        <location evidence="1">Nucleus</location>
    </subcellularLocation>
</comment>
<dbReference type="Pfam" id="PF21380">
    <property type="entry name" value="Nrd1-Seb1_dom2"/>
    <property type="match status" value="1"/>
</dbReference>
<dbReference type="Gene3D" id="1.25.40.90">
    <property type="match status" value="1"/>
</dbReference>
<protein>
    <recommendedName>
        <fullName evidence="11">Rpb7-binding protein seb1</fullName>
    </recommendedName>
</protein>
<dbReference type="SMART" id="SM00360">
    <property type="entry name" value="RRM"/>
    <property type="match status" value="1"/>
</dbReference>
<evidence type="ECO:0000259" key="7">
    <source>
        <dbReference type="PROSITE" id="PS50102"/>
    </source>
</evidence>
<proteinExistence type="predicted"/>
<feature type="compositionally biased region" description="Gly residues" evidence="6">
    <location>
        <begin position="636"/>
        <end position="646"/>
    </location>
</feature>
<dbReference type="GO" id="GO:0005634">
    <property type="term" value="C:nucleus"/>
    <property type="evidence" value="ECO:0007669"/>
    <property type="project" value="UniProtKB-SubCell"/>
</dbReference>
<organism evidence="9 10">
    <name type="scientific">Elsinoe australis</name>
    <dbReference type="NCBI Taxonomy" id="40998"/>
    <lineage>
        <taxon>Eukaryota</taxon>
        <taxon>Fungi</taxon>
        <taxon>Dikarya</taxon>
        <taxon>Ascomycota</taxon>
        <taxon>Pezizomycotina</taxon>
        <taxon>Dothideomycetes</taxon>
        <taxon>Dothideomycetidae</taxon>
        <taxon>Myriangiales</taxon>
        <taxon>Elsinoaceae</taxon>
        <taxon>Elsinoe</taxon>
    </lineage>
</organism>
<comment type="caution">
    <text evidence="9">The sequence shown here is derived from an EMBL/GenBank/DDBJ whole genome shotgun (WGS) entry which is preliminary data.</text>
</comment>
<keyword evidence="10" id="KW-1185">Reference proteome</keyword>
<evidence type="ECO:0000256" key="5">
    <source>
        <dbReference type="PROSITE-ProRule" id="PRU00176"/>
    </source>
</evidence>
<evidence type="ECO:0000256" key="1">
    <source>
        <dbReference type="ARBA" id="ARBA00004123"/>
    </source>
</evidence>
<dbReference type="GO" id="GO:0003723">
    <property type="term" value="F:RNA binding"/>
    <property type="evidence" value="ECO:0007669"/>
    <property type="project" value="UniProtKB-UniRule"/>
</dbReference>
<keyword evidence="4" id="KW-0539">Nucleus</keyword>
<dbReference type="OrthoDB" id="79367at2759"/>
<dbReference type="GO" id="GO:0031126">
    <property type="term" value="P:sno(s)RNA 3'-end processing"/>
    <property type="evidence" value="ECO:0007669"/>
    <property type="project" value="UniProtKB-ARBA"/>
</dbReference>
<dbReference type="CDD" id="cd16984">
    <property type="entry name" value="CID_Nrd1_like"/>
    <property type="match status" value="1"/>
</dbReference>
<dbReference type="Gene3D" id="3.30.70.330">
    <property type="match status" value="1"/>
</dbReference>